<accession>A0ABW5C0R3</accession>
<keyword evidence="2" id="KW-1185">Reference proteome</keyword>
<dbReference type="Proteomes" id="UP001597318">
    <property type="component" value="Unassembled WGS sequence"/>
</dbReference>
<gene>
    <name evidence="1" type="ORF">ACFSKK_20275</name>
</gene>
<name>A0ABW5C0R3_9BACI</name>
<proteinExistence type="predicted"/>
<comment type="caution">
    <text evidence="1">The sequence shown here is derived from an EMBL/GenBank/DDBJ whole genome shotgun (WGS) entry which is preliminary data.</text>
</comment>
<reference evidence="2" key="1">
    <citation type="journal article" date="2019" name="Int. J. Syst. Evol. Microbiol.">
        <title>The Global Catalogue of Microorganisms (GCM) 10K type strain sequencing project: providing services to taxonomists for standard genome sequencing and annotation.</title>
        <authorList>
            <consortium name="The Broad Institute Genomics Platform"/>
            <consortium name="The Broad Institute Genome Sequencing Center for Infectious Disease"/>
            <person name="Wu L."/>
            <person name="Ma J."/>
        </authorList>
    </citation>
    <scope>NUCLEOTIDE SEQUENCE [LARGE SCALE GENOMIC DNA]</scope>
    <source>
        <strain evidence="2">CGMCC 1.15474</strain>
    </source>
</reference>
<dbReference type="EMBL" id="JBHUIK010000005">
    <property type="protein sequence ID" value="MFD2216028.1"/>
    <property type="molecule type" value="Genomic_DNA"/>
</dbReference>
<organism evidence="1 2">
    <name type="scientific">Metabacillus endolithicus</name>
    <dbReference type="NCBI Taxonomy" id="1535204"/>
    <lineage>
        <taxon>Bacteria</taxon>
        <taxon>Bacillati</taxon>
        <taxon>Bacillota</taxon>
        <taxon>Bacilli</taxon>
        <taxon>Bacillales</taxon>
        <taxon>Bacillaceae</taxon>
        <taxon>Metabacillus</taxon>
    </lineage>
</organism>
<protein>
    <recommendedName>
        <fullName evidence="3">PD-(D/E)XK endonuclease-like domain-containing protein</fullName>
    </recommendedName>
</protein>
<evidence type="ECO:0000313" key="1">
    <source>
        <dbReference type="EMBL" id="MFD2216028.1"/>
    </source>
</evidence>
<evidence type="ECO:0000313" key="2">
    <source>
        <dbReference type="Proteomes" id="UP001597318"/>
    </source>
</evidence>
<evidence type="ECO:0008006" key="3">
    <source>
        <dbReference type="Google" id="ProtNLM"/>
    </source>
</evidence>
<dbReference type="RefSeq" id="WP_247345859.1">
    <property type="nucleotide sequence ID" value="NZ_CP095550.1"/>
</dbReference>
<sequence length="252" mass="29902">MVHKYTQTYISPMTDEHLESFIKCPYKIYYQQNLEGKESDIRWRQIVQLLINGVVQAYYQLPVKEQTKLMAFKLIDHYWSNVSLRYFQSKEKYYMILAKTTDHLLQFLSTKNNDTPPLILYEKLHTYMKVLEMQFSITLELVEWSTKSFTIKKFLVDADQELIDLYTHLLAVFSYEAFGILPEKIEIYSLMEGEVFVTTPSVKDIPKGVMYLEYMKDLVQNGSLSHCVNCPFTDRCKEDHSIIPNKNKNKWH</sequence>